<keyword evidence="3" id="KW-0548">Nucleotidyltransferase</keyword>
<dbReference type="KEGG" id="plon:Pla110_40590"/>
<dbReference type="EMBL" id="CP036281">
    <property type="protein sequence ID" value="QDU82304.1"/>
    <property type="molecule type" value="Genomic_DNA"/>
</dbReference>
<accession>A0A518CSZ8</accession>
<reference evidence="12 13" key="1">
    <citation type="submission" date="2019-02" db="EMBL/GenBank/DDBJ databases">
        <title>Deep-cultivation of Planctomycetes and their phenomic and genomic characterization uncovers novel biology.</title>
        <authorList>
            <person name="Wiegand S."/>
            <person name="Jogler M."/>
            <person name="Boedeker C."/>
            <person name="Pinto D."/>
            <person name="Vollmers J."/>
            <person name="Rivas-Marin E."/>
            <person name="Kohn T."/>
            <person name="Peeters S.H."/>
            <person name="Heuer A."/>
            <person name="Rast P."/>
            <person name="Oberbeckmann S."/>
            <person name="Bunk B."/>
            <person name="Jeske O."/>
            <person name="Meyerdierks A."/>
            <person name="Storesund J.E."/>
            <person name="Kallscheuer N."/>
            <person name="Luecker S."/>
            <person name="Lage O.M."/>
            <person name="Pohl T."/>
            <person name="Merkel B.J."/>
            <person name="Hornburger P."/>
            <person name="Mueller R.-W."/>
            <person name="Bruemmer F."/>
            <person name="Labrenz M."/>
            <person name="Spormann A.M."/>
            <person name="Op den Camp H."/>
            <person name="Overmann J."/>
            <person name="Amann R."/>
            <person name="Jetten M.S.M."/>
            <person name="Mascher T."/>
            <person name="Medema M.H."/>
            <person name="Devos D.P."/>
            <person name="Kaster A.-K."/>
            <person name="Ovreas L."/>
            <person name="Rohde M."/>
            <person name="Galperin M.Y."/>
            <person name="Jogler C."/>
        </authorList>
    </citation>
    <scope>NUCLEOTIDE SEQUENCE [LARGE SCALE GENOMIC DNA]</scope>
    <source>
        <strain evidence="12 13">Pla110</strain>
    </source>
</reference>
<dbReference type="GO" id="GO:0003964">
    <property type="term" value="F:RNA-directed DNA polymerase activity"/>
    <property type="evidence" value="ECO:0007669"/>
    <property type="project" value="UniProtKB-KW"/>
</dbReference>
<dbReference type="GO" id="GO:0046872">
    <property type="term" value="F:metal ion binding"/>
    <property type="evidence" value="ECO:0007669"/>
    <property type="project" value="UniProtKB-KW"/>
</dbReference>
<dbReference type="Proteomes" id="UP000317178">
    <property type="component" value="Chromosome"/>
</dbReference>
<keyword evidence="5" id="KW-0460">Magnesium</keyword>
<dbReference type="PANTHER" id="PTHR34047:SF7">
    <property type="entry name" value="RNA-DIRECTED DNA POLYMERASE"/>
    <property type="match status" value="1"/>
</dbReference>
<comment type="similarity">
    <text evidence="8">Belongs to the bacterial reverse transcriptase family.</text>
</comment>
<evidence type="ECO:0000256" key="6">
    <source>
        <dbReference type="ARBA" id="ARBA00022918"/>
    </source>
</evidence>
<dbReference type="GO" id="GO:0051607">
    <property type="term" value="P:defense response to virus"/>
    <property type="evidence" value="ECO:0007669"/>
    <property type="project" value="UniProtKB-KW"/>
</dbReference>
<dbReference type="InterPro" id="IPR043502">
    <property type="entry name" value="DNA/RNA_pol_sf"/>
</dbReference>
<dbReference type="InterPro" id="IPR000477">
    <property type="entry name" value="RT_dom"/>
</dbReference>
<keyword evidence="13" id="KW-1185">Reference proteome</keyword>
<name>A0A518CSZ8_9PLAN</name>
<dbReference type="CDD" id="cd03487">
    <property type="entry name" value="RT_Bac_retron_II"/>
    <property type="match status" value="1"/>
</dbReference>
<protein>
    <recommendedName>
        <fullName evidence="1">RNA-directed DNA polymerase</fullName>
        <ecNumber evidence="1">2.7.7.49</ecNumber>
    </recommendedName>
</protein>
<evidence type="ECO:0000256" key="8">
    <source>
        <dbReference type="ARBA" id="ARBA00034120"/>
    </source>
</evidence>
<feature type="domain" description="Reverse transcriptase" evidence="11">
    <location>
        <begin position="159"/>
        <end position="391"/>
    </location>
</feature>
<dbReference type="InterPro" id="IPR051083">
    <property type="entry name" value="GrpII_Intron_Splice-Mob/Def"/>
</dbReference>
<comment type="catalytic activity">
    <reaction evidence="9">
        <text>DNA(n) + a 2'-deoxyribonucleoside 5'-triphosphate = DNA(n+1) + diphosphate</text>
        <dbReference type="Rhea" id="RHEA:22508"/>
        <dbReference type="Rhea" id="RHEA-COMP:17339"/>
        <dbReference type="Rhea" id="RHEA-COMP:17340"/>
        <dbReference type="ChEBI" id="CHEBI:33019"/>
        <dbReference type="ChEBI" id="CHEBI:61560"/>
        <dbReference type="ChEBI" id="CHEBI:173112"/>
        <dbReference type="EC" id="2.7.7.49"/>
    </reaction>
</comment>
<keyword evidence="2" id="KW-0808">Transferase</keyword>
<evidence type="ECO:0000313" key="12">
    <source>
        <dbReference type="EMBL" id="QDU82304.1"/>
    </source>
</evidence>
<evidence type="ECO:0000256" key="10">
    <source>
        <dbReference type="SAM" id="Coils"/>
    </source>
</evidence>
<dbReference type="AlphaFoldDB" id="A0A518CSZ8"/>
<dbReference type="SUPFAM" id="SSF56672">
    <property type="entry name" value="DNA/RNA polymerases"/>
    <property type="match status" value="1"/>
</dbReference>
<evidence type="ECO:0000313" key="13">
    <source>
        <dbReference type="Proteomes" id="UP000317178"/>
    </source>
</evidence>
<gene>
    <name evidence="12" type="ORF">Pla110_40590</name>
</gene>
<evidence type="ECO:0000259" key="11">
    <source>
        <dbReference type="PROSITE" id="PS50878"/>
    </source>
</evidence>
<evidence type="ECO:0000256" key="3">
    <source>
        <dbReference type="ARBA" id="ARBA00022695"/>
    </source>
</evidence>
<proteinExistence type="inferred from homology"/>
<dbReference type="Pfam" id="PF00078">
    <property type="entry name" value="RVT_1"/>
    <property type="match status" value="1"/>
</dbReference>
<feature type="coiled-coil region" evidence="10">
    <location>
        <begin position="57"/>
        <end position="97"/>
    </location>
</feature>
<keyword evidence="4" id="KW-0479">Metal-binding</keyword>
<evidence type="ECO:0000256" key="2">
    <source>
        <dbReference type="ARBA" id="ARBA00022679"/>
    </source>
</evidence>
<keyword evidence="10" id="KW-0175">Coiled coil</keyword>
<dbReference type="EC" id="2.7.7.49" evidence="1"/>
<evidence type="ECO:0000256" key="1">
    <source>
        <dbReference type="ARBA" id="ARBA00012493"/>
    </source>
</evidence>
<dbReference type="PRINTS" id="PR00866">
    <property type="entry name" value="RNADNAPOLMS"/>
</dbReference>
<dbReference type="RefSeq" id="WP_197440313.1">
    <property type="nucleotide sequence ID" value="NZ_CP036281.1"/>
</dbReference>
<evidence type="ECO:0000256" key="4">
    <source>
        <dbReference type="ARBA" id="ARBA00022723"/>
    </source>
</evidence>
<evidence type="ECO:0000256" key="7">
    <source>
        <dbReference type="ARBA" id="ARBA00023118"/>
    </source>
</evidence>
<dbReference type="PANTHER" id="PTHR34047">
    <property type="entry name" value="NUCLEAR INTRON MATURASE 1, MITOCHONDRIAL-RELATED"/>
    <property type="match status" value="1"/>
</dbReference>
<dbReference type="PROSITE" id="PS50878">
    <property type="entry name" value="RT_POL"/>
    <property type="match status" value="1"/>
</dbReference>
<keyword evidence="7" id="KW-0051">Antiviral defense</keyword>
<dbReference type="GO" id="GO:0003723">
    <property type="term" value="F:RNA binding"/>
    <property type="evidence" value="ECO:0007669"/>
    <property type="project" value="InterPro"/>
</dbReference>
<organism evidence="12 13">
    <name type="scientific">Polystyrenella longa</name>
    <dbReference type="NCBI Taxonomy" id="2528007"/>
    <lineage>
        <taxon>Bacteria</taxon>
        <taxon>Pseudomonadati</taxon>
        <taxon>Planctomycetota</taxon>
        <taxon>Planctomycetia</taxon>
        <taxon>Planctomycetales</taxon>
        <taxon>Planctomycetaceae</taxon>
        <taxon>Polystyrenella</taxon>
    </lineage>
</organism>
<evidence type="ECO:0000256" key="5">
    <source>
        <dbReference type="ARBA" id="ARBA00022842"/>
    </source>
</evidence>
<keyword evidence="6 12" id="KW-0695">RNA-directed DNA polymerase</keyword>
<sequence>MRSRQEILDQIRETSRDEFILDEMIRRGFWPKEGELPEDPADEIRQREELRRKLHSLTTEDRKLSDVEKLKREARRQRLAESRLKRQETKERRLRERAEKAEAWREQYTRDIVYLGSDVSGGLNQQKIEIEELQKRGLPELHSVEELAEAMETTVAELRFLAFDRRTSTTTHYQRFAIPKKTGGIRNISAPMPRLKRAQEWILWNILDKIELHPAAHGFRTGRSIVTNAEPHVKAEVVINVDLENFFPTVTWRRVRGLFRKFGYSEQLATVLALICSEPEVTEVQLDQKTYYVQQSERRLPQGAPSSPAITNILCRGLDARLTGLAEKLGFTYTRYADDLTFSHAGQGSAAVGRMLRQVSYVVEQEGFQLHPEKTRIFRKGSRQEVTGLVVNERVNIPRKKLRQFRATLYQIEKDGPEGKHWGNSPNVLEAIEGYANFVAMVDPEKGREFQLQVRTIIEKEGRTQRNDVQRDRWNPNLASEEISEIPATGAVPPSVSSLLTTQEIEPVAPAAGEVFESKSKPWWMFWARWFN</sequence>
<evidence type="ECO:0000256" key="9">
    <source>
        <dbReference type="ARBA" id="ARBA00048173"/>
    </source>
</evidence>
<dbReference type="InterPro" id="IPR000123">
    <property type="entry name" value="Reverse_transcriptase_msDNA"/>
</dbReference>